<feature type="transmembrane region" description="Helical" evidence="1">
    <location>
        <begin position="187"/>
        <end position="206"/>
    </location>
</feature>
<comment type="caution">
    <text evidence="2">The sequence shown here is derived from an EMBL/GenBank/DDBJ whole genome shotgun (WGS) entry which is preliminary data.</text>
</comment>
<sequence length="209" mass="23148">MFKKQESDDADSSNKEKLLVDIWKQAVDTQKHFNDMCVKSRQLGLTFVAASLGAALYLFIRSPTGGTEQSASPPPVYAYAIDVAGHSVILHVSLAIIFAAYAAVRAVRQLDLGVYHQMLRGAVTFGEDLEERHIRPLVGLQMGMTQSISHFSRHSDAAVEKQSDRSYKYLGNNKQSAADKLTGFYELIQRFLLFSAIAIFIASNFLKVA</sequence>
<feature type="transmembrane region" description="Helical" evidence="1">
    <location>
        <begin position="80"/>
        <end position="104"/>
    </location>
</feature>
<proteinExistence type="predicted"/>
<dbReference type="Proteomes" id="UP000248134">
    <property type="component" value="Unassembled WGS sequence"/>
</dbReference>
<keyword evidence="1" id="KW-0812">Transmembrane</keyword>
<organism evidence="2 3">
    <name type="scientific">Rhodopseudomonas palustris</name>
    <dbReference type="NCBI Taxonomy" id="1076"/>
    <lineage>
        <taxon>Bacteria</taxon>
        <taxon>Pseudomonadati</taxon>
        <taxon>Pseudomonadota</taxon>
        <taxon>Alphaproteobacteria</taxon>
        <taxon>Hyphomicrobiales</taxon>
        <taxon>Nitrobacteraceae</taxon>
        <taxon>Rhodopseudomonas</taxon>
    </lineage>
</organism>
<keyword evidence="1" id="KW-1133">Transmembrane helix</keyword>
<keyword evidence="1" id="KW-0472">Membrane</keyword>
<evidence type="ECO:0000313" key="2">
    <source>
        <dbReference type="EMBL" id="PZA13796.1"/>
    </source>
</evidence>
<name>A0A323URK9_RHOPL</name>
<accession>A0A323URK9</accession>
<evidence type="ECO:0000313" key="3">
    <source>
        <dbReference type="Proteomes" id="UP000248134"/>
    </source>
</evidence>
<reference evidence="2 3" key="1">
    <citation type="submission" date="2018-06" db="EMBL/GenBank/DDBJ databases">
        <title>Draft Whole-Genome Sequence of the purple photosynthetic bacterium Rhodospeudomonas palustris XCP.</title>
        <authorList>
            <person name="Rayyan A."/>
            <person name="Meyer T.E."/>
            <person name="Kyndt J.A."/>
        </authorList>
    </citation>
    <scope>NUCLEOTIDE SEQUENCE [LARGE SCALE GENOMIC DNA]</scope>
    <source>
        <strain evidence="2 3">XCP</strain>
    </source>
</reference>
<gene>
    <name evidence="2" type="ORF">DNX69_01695</name>
</gene>
<dbReference type="AlphaFoldDB" id="A0A323URK9"/>
<dbReference type="EMBL" id="QKQS01000003">
    <property type="protein sequence ID" value="PZA13796.1"/>
    <property type="molecule type" value="Genomic_DNA"/>
</dbReference>
<feature type="transmembrane region" description="Helical" evidence="1">
    <location>
        <begin position="43"/>
        <end position="60"/>
    </location>
</feature>
<evidence type="ECO:0000256" key="1">
    <source>
        <dbReference type="SAM" id="Phobius"/>
    </source>
</evidence>
<protein>
    <submittedName>
        <fullName evidence="2">Uncharacterized protein</fullName>
    </submittedName>
</protein>